<proteinExistence type="predicted"/>
<name>A0A834MN14_RHYFE</name>
<dbReference type="AlphaFoldDB" id="A0A834MN14"/>
<gene>
    <name evidence="3" type="ORF">GWI33_003887</name>
</gene>
<protein>
    <submittedName>
        <fullName evidence="3">Uncharacterized protein</fullName>
    </submittedName>
</protein>
<evidence type="ECO:0000313" key="4">
    <source>
        <dbReference type="Proteomes" id="UP000625711"/>
    </source>
</evidence>
<organism evidence="3 4">
    <name type="scientific">Rhynchophorus ferrugineus</name>
    <name type="common">Red palm weevil</name>
    <name type="synonym">Curculio ferrugineus</name>
    <dbReference type="NCBI Taxonomy" id="354439"/>
    <lineage>
        <taxon>Eukaryota</taxon>
        <taxon>Metazoa</taxon>
        <taxon>Ecdysozoa</taxon>
        <taxon>Arthropoda</taxon>
        <taxon>Hexapoda</taxon>
        <taxon>Insecta</taxon>
        <taxon>Pterygota</taxon>
        <taxon>Neoptera</taxon>
        <taxon>Endopterygota</taxon>
        <taxon>Coleoptera</taxon>
        <taxon>Polyphaga</taxon>
        <taxon>Cucujiformia</taxon>
        <taxon>Curculionidae</taxon>
        <taxon>Dryophthorinae</taxon>
        <taxon>Rhynchophorus</taxon>
    </lineage>
</organism>
<feature type="region of interest" description="Disordered" evidence="2">
    <location>
        <begin position="1"/>
        <end position="39"/>
    </location>
</feature>
<feature type="coiled-coil region" evidence="1">
    <location>
        <begin position="75"/>
        <end position="109"/>
    </location>
</feature>
<evidence type="ECO:0000256" key="2">
    <source>
        <dbReference type="SAM" id="MobiDB-lite"/>
    </source>
</evidence>
<evidence type="ECO:0000313" key="3">
    <source>
        <dbReference type="EMBL" id="KAF7286830.1"/>
    </source>
</evidence>
<dbReference type="EMBL" id="JAACXV010000020">
    <property type="protein sequence ID" value="KAF7286830.1"/>
    <property type="molecule type" value="Genomic_DNA"/>
</dbReference>
<sequence>MKTTSKERISSNIRSVINKKKRRSTKKEINTENSSDDDIPLNQLKTQFATGDSQNYLNLQSKQQEGYNNIIDPDKNLLKRKIEHLLNKYDQLKSRSINLDKEIKILENVNMELKYKVFM</sequence>
<reference evidence="3" key="1">
    <citation type="submission" date="2020-08" db="EMBL/GenBank/DDBJ databases">
        <title>Genome sequencing and assembly of the red palm weevil Rhynchophorus ferrugineus.</title>
        <authorList>
            <person name="Dias G.B."/>
            <person name="Bergman C.M."/>
            <person name="Manee M."/>
        </authorList>
    </citation>
    <scope>NUCLEOTIDE SEQUENCE</scope>
    <source>
        <strain evidence="3">AA-2017</strain>
        <tissue evidence="3">Whole larva</tissue>
    </source>
</reference>
<keyword evidence="4" id="KW-1185">Reference proteome</keyword>
<evidence type="ECO:0000256" key="1">
    <source>
        <dbReference type="SAM" id="Coils"/>
    </source>
</evidence>
<keyword evidence="1" id="KW-0175">Coiled coil</keyword>
<accession>A0A834MN14</accession>
<comment type="caution">
    <text evidence="3">The sequence shown here is derived from an EMBL/GenBank/DDBJ whole genome shotgun (WGS) entry which is preliminary data.</text>
</comment>
<dbReference type="Proteomes" id="UP000625711">
    <property type="component" value="Unassembled WGS sequence"/>
</dbReference>